<dbReference type="Gene3D" id="3.90.550.10">
    <property type="entry name" value="Spore Coat Polysaccharide Biosynthesis Protein SpsA, Chain A"/>
    <property type="match status" value="1"/>
</dbReference>
<evidence type="ECO:0000313" key="7">
    <source>
        <dbReference type="Proteomes" id="UP000032366"/>
    </source>
</evidence>
<dbReference type="OrthoDB" id="396512at2"/>
<dbReference type="InterPro" id="IPR001173">
    <property type="entry name" value="Glyco_trans_2-like"/>
</dbReference>
<accession>A0A0D6XT80</accession>
<sequence>MFSVIISTYNGSDHILSTIENVKNALKNFNYEMIIVNDGSVDNTSKLLETFKNDDHFKILTQKNKGISASRNRGMRHISPLSKYVVFIDDSDQVRENFFEKIDAFFREHDDIDVAATPLIRIKKGVQSQHSLNYRFHANKQIVDIHTDYQFIQFHIGGMVFRKELLVDLNYQFDEDLNFWEDAKFINTIILDTEKYGLIPDTAYFYNSENPNSLSRVAWKLEERYIPLIENSYMFLIEQSNKRFNKTIKYIQFLVATHYSEYLKFYNQNKIINNSFFDIDKFEATSKKLFQNIDIDTIYQLKISYAYMNYMLNLKGEQLDIHQLSEEISVYIHSFNILTRNSIFSFSGESYSIPLNANVYLKYASNKLKQAKLIEHRSTSILGRPINDFSKNLYKIKIPLISLFFRSRMLINVNDIIFAINNPSIISRILKNIRKQINYRRK</sequence>
<organism evidence="6 8">
    <name type="scientific">Staphylococcus microti</name>
    <dbReference type="NCBI Taxonomy" id="569857"/>
    <lineage>
        <taxon>Bacteria</taxon>
        <taxon>Bacillati</taxon>
        <taxon>Bacillota</taxon>
        <taxon>Bacilli</taxon>
        <taxon>Bacillales</taxon>
        <taxon>Staphylococcaceae</taxon>
        <taxon>Staphylococcus</taxon>
    </lineage>
</organism>
<evidence type="ECO:0000256" key="2">
    <source>
        <dbReference type="ARBA" id="ARBA00040220"/>
    </source>
</evidence>
<dbReference type="Pfam" id="PF00535">
    <property type="entry name" value="Glycos_transf_2"/>
    <property type="match status" value="1"/>
</dbReference>
<dbReference type="SUPFAM" id="SSF53448">
    <property type="entry name" value="Nucleotide-diphospho-sugar transferases"/>
    <property type="match status" value="1"/>
</dbReference>
<protein>
    <recommendedName>
        <fullName evidence="2">Putative glycosyltransferase TagX</fullName>
    </recommendedName>
    <alternativeName>
        <fullName evidence="3">Teichoic acid biosynthesis protein X</fullName>
    </alternativeName>
</protein>
<reference evidence="5 7" key="1">
    <citation type="submission" date="2015-01" db="EMBL/GenBank/DDBJ databases">
        <authorList>
            <person name="Guo J."/>
        </authorList>
    </citation>
    <scope>NUCLEOTIDE SEQUENCE [LARGE SCALE GENOMIC DNA]</scope>
    <source>
        <strain evidence="5 7">DSM 22147</strain>
    </source>
</reference>
<evidence type="ECO:0000259" key="4">
    <source>
        <dbReference type="Pfam" id="PF00535"/>
    </source>
</evidence>
<gene>
    <name evidence="6" type="ORF">NCTC13832_01553</name>
    <name evidence="5" type="ORF">TP70_02520</name>
</gene>
<dbReference type="GO" id="GO:0016740">
    <property type="term" value="F:transferase activity"/>
    <property type="evidence" value="ECO:0007669"/>
    <property type="project" value="UniProtKB-KW"/>
</dbReference>
<keyword evidence="6" id="KW-0808">Transferase</keyword>
<evidence type="ECO:0000313" key="6">
    <source>
        <dbReference type="EMBL" id="SUM57852.1"/>
    </source>
</evidence>
<dbReference type="GO" id="GO:0019350">
    <property type="term" value="P:teichoic acid biosynthetic process"/>
    <property type="evidence" value="ECO:0007669"/>
    <property type="project" value="UniProtKB-KW"/>
</dbReference>
<feature type="domain" description="Glycosyltransferase 2-like" evidence="4">
    <location>
        <begin position="3"/>
        <end position="165"/>
    </location>
</feature>
<dbReference type="InterPro" id="IPR050834">
    <property type="entry name" value="Glycosyltransf_2"/>
</dbReference>
<dbReference type="EMBL" id="JXWY01000014">
    <property type="protein sequence ID" value="KIX91416.1"/>
    <property type="molecule type" value="Genomic_DNA"/>
</dbReference>
<dbReference type="AlphaFoldDB" id="A0A0D6XT80"/>
<dbReference type="Proteomes" id="UP000032366">
    <property type="component" value="Unassembled WGS sequence"/>
</dbReference>
<dbReference type="InterPro" id="IPR029044">
    <property type="entry name" value="Nucleotide-diphossugar_trans"/>
</dbReference>
<keyword evidence="1" id="KW-0777">Teichoic acid biosynthesis</keyword>
<name>A0A0D6XT80_9STAP</name>
<reference evidence="6 8" key="2">
    <citation type="submission" date="2018-06" db="EMBL/GenBank/DDBJ databases">
        <authorList>
            <consortium name="Pathogen Informatics"/>
            <person name="Doyle S."/>
        </authorList>
    </citation>
    <scope>NUCLEOTIDE SEQUENCE [LARGE SCALE GENOMIC DNA]</scope>
    <source>
        <strain evidence="6 8">NCTC13832</strain>
    </source>
</reference>
<dbReference type="PANTHER" id="PTHR43685:SF2">
    <property type="entry name" value="GLYCOSYLTRANSFERASE 2-LIKE DOMAIN-CONTAINING PROTEIN"/>
    <property type="match status" value="1"/>
</dbReference>
<dbReference type="RefSeq" id="WP_044359102.1">
    <property type="nucleotide sequence ID" value="NZ_JXWY01000014.1"/>
</dbReference>
<evidence type="ECO:0000256" key="1">
    <source>
        <dbReference type="ARBA" id="ARBA00022944"/>
    </source>
</evidence>
<keyword evidence="7" id="KW-1185">Reference proteome</keyword>
<evidence type="ECO:0000313" key="8">
    <source>
        <dbReference type="Proteomes" id="UP000254100"/>
    </source>
</evidence>
<dbReference type="CDD" id="cd00761">
    <property type="entry name" value="Glyco_tranf_GTA_type"/>
    <property type="match status" value="1"/>
</dbReference>
<evidence type="ECO:0000256" key="3">
    <source>
        <dbReference type="ARBA" id="ARBA00041596"/>
    </source>
</evidence>
<proteinExistence type="predicted"/>
<dbReference type="STRING" id="569857.TP70_02520"/>
<dbReference type="EMBL" id="UHDT01000001">
    <property type="protein sequence ID" value="SUM57852.1"/>
    <property type="molecule type" value="Genomic_DNA"/>
</dbReference>
<dbReference type="PANTHER" id="PTHR43685">
    <property type="entry name" value="GLYCOSYLTRANSFERASE"/>
    <property type="match status" value="1"/>
</dbReference>
<dbReference type="Proteomes" id="UP000254100">
    <property type="component" value="Unassembled WGS sequence"/>
</dbReference>
<evidence type="ECO:0000313" key="5">
    <source>
        <dbReference type="EMBL" id="KIX91416.1"/>
    </source>
</evidence>